<name>A0ABV7VHD6_9PROT</name>
<dbReference type="PANTHER" id="PTHR35790:SF4">
    <property type="entry name" value="HTH-TYPE TRANSCRIPTIONAL REGULATOR PCHR"/>
    <property type="match status" value="1"/>
</dbReference>
<dbReference type="Pfam" id="PF12802">
    <property type="entry name" value="MarR_2"/>
    <property type="match status" value="1"/>
</dbReference>
<dbReference type="InterPro" id="IPR036388">
    <property type="entry name" value="WH-like_DNA-bd_sf"/>
</dbReference>
<evidence type="ECO:0000313" key="5">
    <source>
        <dbReference type="EMBL" id="MFC3676905.1"/>
    </source>
</evidence>
<accession>A0ABV7VHD6</accession>
<evidence type="ECO:0000256" key="3">
    <source>
        <dbReference type="ARBA" id="ARBA00023163"/>
    </source>
</evidence>
<dbReference type="SMART" id="SM00347">
    <property type="entry name" value="HTH_MARR"/>
    <property type="match status" value="1"/>
</dbReference>
<keyword evidence="1" id="KW-0805">Transcription regulation</keyword>
<dbReference type="InterPro" id="IPR036390">
    <property type="entry name" value="WH_DNA-bd_sf"/>
</dbReference>
<dbReference type="Proteomes" id="UP001595711">
    <property type="component" value="Unassembled WGS sequence"/>
</dbReference>
<dbReference type="RefSeq" id="WP_379728176.1">
    <property type="nucleotide sequence ID" value="NZ_JBHRYJ010000003.1"/>
</dbReference>
<keyword evidence="6" id="KW-1185">Reference proteome</keyword>
<dbReference type="PANTHER" id="PTHR35790">
    <property type="entry name" value="HTH-TYPE TRANSCRIPTIONAL REGULATOR PCHR"/>
    <property type="match status" value="1"/>
</dbReference>
<dbReference type="EMBL" id="JBHRYJ010000003">
    <property type="protein sequence ID" value="MFC3676905.1"/>
    <property type="molecule type" value="Genomic_DNA"/>
</dbReference>
<keyword evidence="3" id="KW-0804">Transcription</keyword>
<dbReference type="InterPro" id="IPR023187">
    <property type="entry name" value="Tscrpt_reg_MarR-type_CS"/>
</dbReference>
<dbReference type="PROSITE" id="PS50995">
    <property type="entry name" value="HTH_MARR_2"/>
    <property type="match status" value="1"/>
</dbReference>
<dbReference type="InterPro" id="IPR052067">
    <property type="entry name" value="Metal_resp_HTH_trans_reg"/>
</dbReference>
<organism evidence="5 6">
    <name type="scientific">Ferrovibrio xuzhouensis</name>
    <dbReference type="NCBI Taxonomy" id="1576914"/>
    <lineage>
        <taxon>Bacteria</taxon>
        <taxon>Pseudomonadati</taxon>
        <taxon>Pseudomonadota</taxon>
        <taxon>Alphaproteobacteria</taxon>
        <taxon>Rhodospirillales</taxon>
        <taxon>Rhodospirillaceae</taxon>
        <taxon>Ferrovibrio</taxon>
    </lineage>
</organism>
<evidence type="ECO:0000313" key="6">
    <source>
        <dbReference type="Proteomes" id="UP001595711"/>
    </source>
</evidence>
<keyword evidence="2" id="KW-0238">DNA-binding</keyword>
<comment type="caution">
    <text evidence="5">The sequence shown here is derived from an EMBL/GenBank/DDBJ whole genome shotgun (WGS) entry which is preliminary data.</text>
</comment>
<feature type="domain" description="HTH marR-type" evidence="4">
    <location>
        <begin position="9"/>
        <end position="142"/>
    </location>
</feature>
<dbReference type="PRINTS" id="PR00598">
    <property type="entry name" value="HTHMARR"/>
</dbReference>
<evidence type="ECO:0000259" key="4">
    <source>
        <dbReference type="PROSITE" id="PS50995"/>
    </source>
</evidence>
<evidence type="ECO:0000256" key="1">
    <source>
        <dbReference type="ARBA" id="ARBA00023015"/>
    </source>
</evidence>
<dbReference type="InterPro" id="IPR000835">
    <property type="entry name" value="HTH_MarR-typ"/>
</dbReference>
<dbReference type="SUPFAM" id="SSF46785">
    <property type="entry name" value="Winged helix' DNA-binding domain"/>
    <property type="match status" value="1"/>
</dbReference>
<protein>
    <submittedName>
        <fullName evidence="5">MarR family winged helix-turn-helix transcriptional regulator</fullName>
    </submittedName>
</protein>
<reference evidence="6" key="1">
    <citation type="journal article" date="2019" name="Int. J. Syst. Evol. Microbiol.">
        <title>The Global Catalogue of Microorganisms (GCM) 10K type strain sequencing project: providing services to taxonomists for standard genome sequencing and annotation.</title>
        <authorList>
            <consortium name="The Broad Institute Genomics Platform"/>
            <consortium name="The Broad Institute Genome Sequencing Center for Infectious Disease"/>
            <person name="Wu L."/>
            <person name="Ma J."/>
        </authorList>
    </citation>
    <scope>NUCLEOTIDE SEQUENCE [LARGE SCALE GENOMIC DNA]</scope>
    <source>
        <strain evidence="6">KCTC 42182</strain>
    </source>
</reference>
<dbReference type="PROSITE" id="PS01117">
    <property type="entry name" value="HTH_MARR_1"/>
    <property type="match status" value="1"/>
</dbReference>
<evidence type="ECO:0000256" key="2">
    <source>
        <dbReference type="ARBA" id="ARBA00023125"/>
    </source>
</evidence>
<proteinExistence type="predicted"/>
<sequence>MARGPLTLERFLPYRLSVITNRISGALSRHYAVRFGISIPEWRVIANLGRYPGLSANQVAERSAMDKVTVSRAVAGLERKGLLERVRDGADKRRSRLTLSARGTDVYAEIAPLALGFERDLLTALTPDEAQQLDRIIDKLNAKMNDLA</sequence>
<dbReference type="Gene3D" id="1.10.10.10">
    <property type="entry name" value="Winged helix-like DNA-binding domain superfamily/Winged helix DNA-binding domain"/>
    <property type="match status" value="1"/>
</dbReference>
<gene>
    <name evidence="5" type="ORF">ACFOOQ_15210</name>
</gene>